<feature type="compositionally biased region" description="Low complexity" evidence="1">
    <location>
        <begin position="204"/>
        <end position="224"/>
    </location>
</feature>
<reference evidence="2 3" key="1">
    <citation type="submission" date="2024-11" db="EMBL/GenBank/DDBJ databases">
        <title>A near-complete genome assembly of Cinchona calisaya.</title>
        <authorList>
            <person name="Lian D.C."/>
            <person name="Zhao X.W."/>
            <person name="Wei L."/>
        </authorList>
    </citation>
    <scope>NUCLEOTIDE SEQUENCE [LARGE SCALE GENOMIC DNA]</scope>
    <source>
        <tissue evidence="2">Nenye</tissue>
    </source>
</reference>
<organism evidence="2 3">
    <name type="scientific">Cinchona calisaya</name>
    <dbReference type="NCBI Taxonomy" id="153742"/>
    <lineage>
        <taxon>Eukaryota</taxon>
        <taxon>Viridiplantae</taxon>
        <taxon>Streptophyta</taxon>
        <taxon>Embryophyta</taxon>
        <taxon>Tracheophyta</taxon>
        <taxon>Spermatophyta</taxon>
        <taxon>Magnoliopsida</taxon>
        <taxon>eudicotyledons</taxon>
        <taxon>Gunneridae</taxon>
        <taxon>Pentapetalae</taxon>
        <taxon>asterids</taxon>
        <taxon>lamiids</taxon>
        <taxon>Gentianales</taxon>
        <taxon>Rubiaceae</taxon>
        <taxon>Cinchonoideae</taxon>
        <taxon>Cinchoneae</taxon>
        <taxon>Cinchona</taxon>
    </lineage>
</organism>
<sequence length="748" mass="83087">MAELNANLASRDENSISANKSLKTVGMSSLLADANFLLPSGAFLNISGNAYMEPYLNIPSSPEPVSSSNLSSLLMDASRVFHQNTLIDQSNQQGHKRHRLQQMTGPGALVESKSQDRLFSPPIVMEQEPNTLSQVLKKPRMDINPDDLLLQQIQQLLLKKDTEQLQNITPQLKALIQNHIQNQLLQLMLNSTLNSCAAHVQQSEQQMRNQLQQQASQQNSSMPSGDDGICARRLDQYRYNLRNRPKDNRIDYWRKFVSEFYAPGAKERWCLSSYKNLGQHVLRAISSGSMEAWCCDICGTKSGKGLEASFEILPGLCKMKFDGGALEEILFLEFPRECRLSSGIMMLEYGKAVQESVYEKVRVVRDGILRVLLRHDLKIISWEFCVRHHKEYLPLPLVARQVNQLICAARKYQSLLLNTASGRVSAGELQRNCNVLLKSAHKLARHMDIPIVNDLGFSKRHVRCLQIADVVRSMKDLMDFSIKRRIGPIESLQTYPRAGTNTNILGGMQTEGQETVEQGSIQNTETDGIRSISMHLGPKSHINDPCMNSVFSSSGDVRSLLADYYHKIMRENLLSTTGTSHQRAVSSPFQGQPYNPGPLHKSMLSSLPSSETSEASKTIQQHMIDKWLPQMVAESRGKGGLQNTFGKQQDQALPEFNPNIISGLPAMARGKGAVNNGPGFDNNTAAAFAQANSLPNAPGSRGISRIVANNTLKINGNKPTIKTEPDLPESHVPEAFRSMGGKFSKKGI</sequence>
<evidence type="ECO:0000313" key="2">
    <source>
        <dbReference type="EMBL" id="KAL3498778.1"/>
    </source>
</evidence>
<gene>
    <name evidence="2" type="ORF">ACH5RR_041510</name>
</gene>
<accession>A0ABD2XUG8</accession>
<dbReference type="Proteomes" id="UP001630127">
    <property type="component" value="Unassembled WGS sequence"/>
</dbReference>
<feature type="region of interest" description="Disordered" evidence="1">
    <location>
        <begin position="576"/>
        <end position="607"/>
    </location>
</feature>
<evidence type="ECO:0000256" key="1">
    <source>
        <dbReference type="SAM" id="MobiDB-lite"/>
    </source>
</evidence>
<dbReference type="EMBL" id="JBJUIK010000017">
    <property type="protein sequence ID" value="KAL3498778.1"/>
    <property type="molecule type" value="Genomic_DNA"/>
</dbReference>
<feature type="region of interest" description="Disordered" evidence="1">
    <location>
        <begin position="204"/>
        <end position="225"/>
    </location>
</feature>
<proteinExistence type="predicted"/>
<evidence type="ECO:0008006" key="4">
    <source>
        <dbReference type="Google" id="ProtNLM"/>
    </source>
</evidence>
<evidence type="ECO:0000313" key="3">
    <source>
        <dbReference type="Proteomes" id="UP001630127"/>
    </source>
</evidence>
<dbReference type="InterPro" id="IPR029005">
    <property type="entry name" value="LIM-bd/SEUSS"/>
</dbReference>
<feature type="compositionally biased region" description="Polar residues" evidence="1">
    <location>
        <begin position="576"/>
        <end position="593"/>
    </location>
</feature>
<dbReference type="Pfam" id="PF01803">
    <property type="entry name" value="LIM_bind"/>
    <property type="match status" value="1"/>
</dbReference>
<dbReference type="AlphaFoldDB" id="A0ABD2XUG8"/>
<name>A0ABD2XUG8_9GENT</name>
<dbReference type="PANTHER" id="PTHR10378">
    <property type="entry name" value="LIM DOMAIN-BINDING PROTEIN"/>
    <property type="match status" value="1"/>
</dbReference>
<protein>
    <recommendedName>
        <fullName evidence="4">Transcriptional regulator SLK2</fullName>
    </recommendedName>
</protein>
<keyword evidence="3" id="KW-1185">Reference proteome</keyword>
<comment type="caution">
    <text evidence="2">The sequence shown here is derived from an EMBL/GenBank/DDBJ whole genome shotgun (WGS) entry which is preliminary data.</text>
</comment>